<keyword evidence="2" id="KW-1185">Reference proteome</keyword>
<name>A0AAX6EUK1_IRIPA</name>
<evidence type="ECO:0000313" key="2">
    <source>
        <dbReference type="Proteomes" id="UP001140949"/>
    </source>
</evidence>
<reference evidence="1" key="1">
    <citation type="journal article" date="2023" name="GigaByte">
        <title>Genome assembly of the bearded iris, Iris pallida Lam.</title>
        <authorList>
            <person name="Bruccoleri R.E."/>
            <person name="Oakeley E.J."/>
            <person name="Faust A.M.E."/>
            <person name="Altorfer M."/>
            <person name="Dessus-Babus S."/>
            <person name="Burckhardt D."/>
            <person name="Oertli M."/>
            <person name="Naumann U."/>
            <person name="Petersen F."/>
            <person name="Wong J."/>
        </authorList>
    </citation>
    <scope>NUCLEOTIDE SEQUENCE</scope>
    <source>
        <strain evidence="1">GSM-AAB239-AS_SAM_17_03QT</strain>
    </source>
</reference>
<dbReference type="EMBL" id="JANAVB010033817">
    <property type="protein sequence ID" value="KAJ6807760.1"/>
    <property type="molecule type" value="Genomic_DNA"/>
</dbReference>
<comment type="caution">
    <text evidence="1">The sequence shown here is derived from an EMBL/GenBank/DDBJ whole genome shotgun (WGS) entry which is preliminary data.</text>
</comment>
<sequence length="171" mass="18780">MVEIYNKTCKQDVEEIEAYRASFGFSTDEIITTQHYVEISDPVDDNFTMSPFGNNIPCIENYQETDLTIGGHKIGTGLLNMLNSGNQKVGSHQIANEDHNGAVVASNLLPGEADSRSSIKSGEETISRSMRCQLSKKVESGQSCSDAEVDYRRARSLKDINGILAWRGSPS</sequence>
<reference evidence="1" key="2">
    <citation type="submission" date="2023-04" db="EMBL/GenBank/DDBJ databases">
        <authorList>
            <person name="Bruccoleri R.E."/>
            <person name="Oakeley E.J."/>
            <person name="Faust A.-M."/>
            <person name="Dessus-Babus S."/>
            <person name="Altorfer M."/>
            <person name="Burckhardt D."/>
            <person name="Oertli M."/>
            <person name="Naumann U."/>
            <person name="Petersen F."/>
            <person name="Wong J."/>
        </authorList>
    </citation>
    <scope>NUCLEOTIDE SEQUENCE</scope>
    <source>
        <strain evidence="1">GSM-AAB239-AS_SAM_17_03QT</strain>
        <tissue evidence="1">Leaf</tissue>
    </source>
</reference>
<organism evidence="1 2">
    <name type="scientific">Iris pallida</name>
    <name type="common">Sweet iris</name>
    <dbReference type="NCBI Taxonomy" id="29817"/>
    <lineage>
        <taxon>Eukaryota</taxon>
        <taxon>Viridiplantae</taxon>
        <taxon>Streptophyta</taxon>
        <taxon>Embryophyta</taxon>
        <taxon>Tracheophyta</taxon>
        <taxon>Spermatophyta</taxon>
        <taxon>Magnoliopsida</taxon>
        <taxon>Liliopsida</taxon>
        <taxon>Asparagales</taxon>
        <taxon>Iridaceae</taxon>
        <taxon>Iridoideae</taxon>
        <taxon>Irideae</taxon>
        <taxon>Iris</taxon>
    </lineage>
</organism>
<accession>A0AAX6EUK1</accession>
<dbReference type="AlphaFoldDB" id="A0AAX6EUK1"/>
<dbReference type="Proteomes" id="UP001140949">
    <property type="component" value="Unassembled WGS sequence"/>
</dbReference>
<gene>
    <name evidence="1" type="ORF">M6B38_171315</name>
</gene>
<evidence type="ECO:0000313" key="1">
    <source>
        <dbReference type="EMBL" id="KAJ6807760.1"/>
    </source>
</evidence>
<proteinExistence type="predicted"/>
<protein>
    <submittedName>
        <fullName evidence="1">Uncharacterized protein</fullName>
    </submittedName>
</protein>